<evidence type="ECO:0000259" key="1">
    <source>
        <dbReference type="PROSITE" id="PS50925"/>
    </source>
</evidence>
<dbReference type="PATRIC" id="fig|1121015.4.peg.1575"/>
<dbReference type="Gene3D" id="3.30.70.100">
    <property type="match status" value="1"/>
</dbReference>
<organism evidence="2 3">
    <name type="scientific">Arenimonas oryziterrae DSM 21050 = YC6267</name>
    <dbReference type="NCBI Taxonomy" id="1121015"/>
    <lineage>
        <taxon>Bacteria</taxon>
        <taxon>Pseudomonadati</taxon>
        <taxon>Pseudomonadota</taxon>
        <taxon>Gammaproteobacteria</taxon>
        <taxon>Lysobacterales</taxon>
        <taxon>Lysobacteraceae</taxon>
        <taxon>Arenimonas</taxon>
    </lineage>
</organism>
<dbReference type="AlphaFoldDB" id="A0A091AW54"/>
<name>A0A091AW54_9GAMM</name>
<dbReference type="OrthoDB" id="557705at2"/>
<sequence length="192" mass="20892">MEFPTNFVRLVYASRATFPASQDALSLNSDVARILMQSRRNNPANGLVGALYFGDGCFFQCLEGPADAVDALYARLPADPRHRDLTVLSREPIRQPAFSGWSMKYVPNASVVRELLDRHGQNVFDPYRFTPAMMTDMIGLLLSGRDAQVSDRQDRASPAGGEDALAIAHRARTLATLALVGSVVALAVAIVL</sequence>
<evidence type="ECO:0000313" key="2">
    <source>
        <dbReference type="EMBL" id="KFN43686.1"/>
    </source>
</evidence>
<dbReference type="InterPro" id="IPR007024">
    <property type="entry name" value="BLUF_domain"/>
</dbReference>
<feature type="domain" description="BLUF" evidence="1">
    <location>
        <begin position="7"/>
        <end position="104"/>
    </location>
</feature>
<dbReference type="PROSITE" id="PS50925">
    <property type="entry name" value="BLUF"/>
    <property type="match status" value="1"/>
</dbReference>
<dbReference type="GO" id="GO:0071949">
    <property type="term" value="F:FAD binding"/>
    <property type="evidence" value="ECO:0007669"/>
    <property type="project" value="InterPro"/>
</dbReference>
<protein>
    <recommendedName>
        <fullName evidence="1">BLUF domain-containing protein</fullName>
    </recommendedName>
</protein>
<dbReference type="SUPFAM" id="SSF54975">
    <property type="entry name" value="Acylphosphatase/BLUF domain-like"/>
    <property type="match status" value="1"/>
</dbReference>
<comment type="caution">
    <text evidence="2">The sequence shown here is derived from an EMBL/GenBank/DDBJ whole genome shotgun (WGS) entry which is preliminary data.</text>
</comment>
<evidence type="ECO:0000313" key="3">
    <source>
        <dbReference type="Proteomes" id="UP000029385"/>
    </source>
</evidence>
<reference evidence="2 3" key="1">
    <citation type="submission" date="2013-09" db="EMBL/GenBank/DDBJ databases">
        <title>Genome sequencing of Arenimonas oryziterrae.</title>
        <authorList>
            <person name="Chen F."/>
            <person name="Wang G."/>
        </authorList>
    </citation>
    <scope>NUCLEOTIDE SEQUENCE [LARGE SCALE GENOMIC DNA]</scope>
    <source>
        <strain evidence="2 3">YC6267</strain>
    </source>
</reference>
<dbReference type="InterPro" id="IPR036046">
    <property type="entry name" value="Acylphosphatase-like_dom_sf"/>
</dbReference>
<proteinExistence type="predicted"/>
<gene>
    <name evidence="2" type="ORF">N789_10440</name>
</gene>
<dbReference type="EMBL" id="AVCI01000005">
    <property type="protein sequence ID" value="KFN43686.1"/>
    <property type="molecule type" value="Genomic_DNA"/>
</dbReference>
<dbReference type="Proteomes" id="UP000029385">
    <property type="component" value="Unassembled WGS sequence"/>
</dbReference>
<dbReference type="RefSeq" id="WP_022968549.1">
    <property type="nucleotide sequence ID" value="NZ_ATVD01000001.1"/>
</dbReference>
<accession>A0A091AW54</accession>
<dbReference type="eggNOG" id="COG3431">
    <property type="taxonomic scope" value="Bacteria"/>
</dbReference>
<keyword evidence="3" id="KW-1185">Reference proteome</keyword>
<dbReference type="Pfam" id="PF04940">
    <property type="entry name" value="BLUF"/>
    <property type="match status" value="1"/>
</dbReference>
<dbReference type="GO" id="GO:0009882">
    <property type="term" value="F:blue light photoreceptor activity"/>
    <property type="evidence" value="ECO:0007669"/>
    <property type="project" value="InterPro"/>
</dbReference>
<dbReference type="SMART" id="SM01034">
    <property type="entry name" value="BLUF"/>
    <property type="match status" value="1"/>
</dbReference>
<dbReference type="STRING" id="1121015.GCA_000420545_00901"/>